<reference evidence="1 2" key="1">
    <citation type="submission" date="2018-04" db="EMBL/GenBank/DDBJ databases">
        <title>Characteristic and Complete Genome Sequencing of A Novel Member of Infective Endocarditis Causative Bacteria: Bergeyella cardium QL-PH.</title>
        <authorList>
            <person name="Pan H."/>
            <person name="Sun E."/>
            <person name="Zhang Y."/>
        </authorList>
    </citation>
    <scope>NUCLEOTIDE SEQUENCE [LARGE SCALE GENOMIC DNA]</scope>
    <source>
        <strain evidence="1 2">HPQL</strain>
    </source>
</reference>
<sequence>MENIINFFLRCVSAVIILSILLLAIGIMAYTWKIWAVGVGAPILSFLTYSIIFQHKYEMNKFQKIMLIILSYMEILGFISLIGTVCWAIFIGNIDMNIIYIILGITIVGSSGLLKVDLDCRGYGRKDIKNKK</sequence>
<dbReference type="EMBL" id="CP029149">
    <property type="protein sequence ID" value="QHN64500.1"/>
    <property type="molecule type" value="Genomic_DNA"/>
</dbReference>
<keyword evidence="2" id="KW-1185">Reference proteome</keyword>
<protein>
    <submittedName>
        <fullName evidence="1">Uncharacterized protein</fullName>
    </submittedName>
</protein>
<accession>A0A6P1QUL4</accession>
<name>A0A6P1QUL4_9FLAO</name>
<evidence type="ECO:0000313" key="2">
    <source>
        <dbReference type="Proteomes" id="UP000464318"/>
    </source>
</evidence>
<proteinExistence type="predicted"/>
<gene>
    <name evidence="1" type="ORF">DBX24_00645</name>
</gene>
<dbReference type="Proteomes" id="UP000464318">
    <property type="component" value="Chromosome"/>
</dbReference>
<evidence type="ECO:0000313" key="1">
    <source>
        <dbReference type="EMBL" id="QHN64500.1"/>
    </source>
</evidence>
<dbReference type="KEGG" id="bcad:DBX24_00645"/>
<dbReference type="AlphaFoldDB" id="A0A6P1QUL4"/>
<dbReference type="RefSeq" id="WP_160223649.1">
    <property type="nucleotide sequence ID" value="NZ_CP029149.1"/>
</dbReference>
<organism evidence="1 2">
    <name type="scientific">Bergeyella cardium</name>
    <dbReference type="NCBI Taxonomy" id="1585976"/>
    <lineage>
        <taxon>Bacteria</taxon>
        <taxon>Pseudomonadati</taxon>
        <taxon>Bacteroidota</taxon>
        <taxon>Flavobacteriia</taxon>
        <taxon>Flavobacteriales</taxon>
        <taxon>Weeksellaceae</taxon>
        <taxon>Bergeyella</taxon>
    </lineage>
</organism>